<dbReference type="Proteomes" id="UP000887540">
    <property type="component" value="Unplaced"/>
</dbReference>
<accession>A0A914CVI0</accession>
<dbReference type="AlphaFoldDB" id="A0A914CVI0"/>
<evidence type="ECO:0000313" key="2">
    <source>
        <dbReference type="WBParaSite" id="ACRNAN_scaffold14558.g11623.t1"/>
    </source>
</evidence>
<evidence type="ECO:0000313" key="1">
    <source>
        <dbReference type="Proteomes" id="UP000887540"/>
    </source>
</evidence>
<protein>
    <submittedName>
        <fullName evidence="2">PPE family protein</fullName>
    </submittedName>
</protein>
<reference evidence="2" key="1">
    <citation type="submission" date="2022-11" db="UniProtKB">
        <authorList>
            <consortium name="WormBaseParasite"/>
        </authorList>
    </citation>
    <scope>IDENTIFICATION</scope>
</reference>
<sequence>MSIIGINLGFNPSSIVGFNLLGGLDPFGSGGGSSVNLFQIFLQIINMFLGVSNSNDVAIGAFGKKENIGNLGGKFPLVGNGNSILGGSISQGNTPTGAGNLGIFGSPNPLGGILGRR</sequence>
<organism evidence="1 2">
    <name type="scientific">Acrobeloides nanus</name>
    <dbReference type="NCBI Taxonomy" id="290746"/>
    <lineage>
        <taxon>Eukaryota</taxon>
        <taxon>Metazoa</taxon>
        <taxon>Ecdysozoa</taxon>
        <taxon>Nematoda</taxon>
        <taxon>Chromadorea</taxon>
        <taxon>Rhabditida</taxon>
        <taxon>Tylenchina</taxon>
        <taxon>Cephalobomorpha</taxon>
        <taxon>Cephaloboidea</taxon>
        <taxon>Cephalobidae</taxon>
        <taxon>Acrobeloides</taxon>
    </lineage>
</organism>
<name>A0A914CVI0_9BILA</name>
<dbReference type="WBParaSite" id="ACRNAN_scaffold14558.g11623.t1">
    <property type="protein sequence ID" value="ACRNAN_scaffold14558.g11623.t1"/>
    <property type="gene ID" value="ACRNAN_scaffold14558.g11623"/>
</dbReference>
<keyword evidence="1" id="KW-1185">Reference proteome</keyword>
<proteinExistence type="predicted"/>